<sequence length="433" mass="49252">MTTSFFAGAQHVTIEGGNFSNVNGNQINNNNATYQYIYTKQKKERTEYDDYYKVKRGAIDRIKEITHYTYPRRWDDGYRWATEEGFARADKVISTARVNGEEGKVFTVVSYSGPEAQEPHLGCWPSEIWMDPSTGALCRGPDCPEEFPIRIPPPLRLSSVPFDLNVLEKDVYLRYLTNVETGARQAIVDIVSCISATYFTESWISNVLQPTISSTSTKTTIAVGSTEWWIDGKLFGMREVLASGVTRFALLDEAHGEHYFTLKTRISNDRQVWLSQAMHVFSACGISLENDMRDYKLLLPQLELEGHLPACEDRSRKAVYLFVPPLPSSSSLDSARYVDFTSHYWSSYHTGEPRLTSDECKSLDLPHTLLLSVRPSIMQSWDALSYKTMHQLQTAKGFDPITTAFAEYLQYPTYRVMKADPGRFEEVNDCEGE</sequence>
<keyword evidence="2" id="KW-1185">Reference proteome</keyword>
<name>A0ABR3ET02_9AGAR</name>
<organism evidence="1 2">
    <name type="scientific">Marasmius crinis-equi</name>
    <dbReference type="NCBI Taxonomy" id="585013"/>
    <lineage>
        <taxon>Eukaryota</taxon>
        <taxon>Fungi</taxon>
        <taxon>Dikarya</taxon>
        <taxon>Basidiomycota</taxon>
        <taxon>Agaricomycotina</taxon>
        <taxon>Agaricomycetes</taxon>
        <taxon>Agaricomycetidae</taxon>
        <taxon>Agaricales</taxon>
        <taxon>Marasmiineae</taxon>
        <taxon>Marasmiaceae</taxon>
        <taxon>Marasmius</taxon>
    </lineage>
</organism>
<protein>
    <submittedName>
        <fullName evidence="1">Uncharacterized protein</fullName>
    </submittedName>
</protein>
<reference evidence="1 2" key="1">
    <citation type="submission" date="2024-02" db="EMBL/GenBank/DDBJ databases">
        <title>A draft genome for the cacao thread blight pathogen Marasmius crinis-equi.</title>
        <authorList>
            <person name="Cohen S.P."/>
            <person name="Baruah I.K."/>
            <person name="Amoako-Attah I."/>
            <person name="Bukari Y."/>
            <person name="Meinhardt L.W."/>
            <person name="Bailey B.A."/>
        </authorList>
    </citation>
    <scope>NUCLEOTIDE SEQUENCE [LARGE SCALE GENOMIC DNA]</scope>
    <source>
        <strain evidence="1 2">GH-76</strain>
    </source>
</reference>
<gene>
    <name evidence="1" type="ORF">V5O48_016091</name>
</gene>
<dbReference type="EMBL" id="JBAHYK010002068">
    <property type="protein sequence ID" value="KAL0565927.1"/>
    <property type="molecule type" value="Genomic_DNA"/>
</dbReference>
<comment type="caution">
    <text evidence="1">The sequence shown here is derived from an EMBL/GenBank/DDBJ whole genome shotgun (WGS) entry which is preliminary data.</text>
</comment>
<accession>A0ABR3ET02</accession>
<dbReference type="Proteomes" id="UP001465976">
    <property type="component" value="Unassembled WGS sequence"/>
</dbReference>
<proteinExistence type="predicted"/>
<evidence type="ECO:0000313" key="2">
    <source>
        <dbReference type="Proteomes" id="UP001465976"/>
    </source>
</evidence>
<evidence type="ECO:0000313" key="1">
    <source>
        <dbReference type="EMBL" id="KAL0565927.1"/>
    </source>
</evidence>